<evidence type="ECO:0000313" key="8">
    <source>
        <dbReference type="EMBL" id="MEJ8475737.1"/>
    </source>
</evidence>
<dbReference type="InterPro" id="IPR004556">
    <property type="entry name" value="HemK-like"/>
</dbReference>
<evidence type="ECO:0000256" key="3">
    <source>
        <dbReference type="ARBA" id="ARBA00022691"/>
    </source>
</evidence>
<accession>A0ABU8TP84</accession>
<comment type="caution">
    <text evidence="5">Lacks conserved residue(s) required for the propagation of feature annotation.</text>
</comment>
<dbReference type="Gene3D" id="1.10.8.10">
    <property type="entry name" value="DNA helicase RuvA subunit, C-terminal domain"/>
    <property type="match status" value="1"/>
</dbReference>
<evidence type="ECO:0000259" key="6">
    <source>
        <dbReference type="Pfam" id="PF05175"/>
    </source>
</evidence>
<sequence>MTIGGLYRNVRAKFRAAELETPDLDARILVSAALDLSTSQMLLREDELAPDAARLQIEHYAAQRLMGMPVGRILGEREFWGLSFALNASTLEPRPDTETLVDAVLSRMKPEAAVVLADIGTGTGAIAIALLSELAQARCVAIDLSESALDCACANAKRHGVDERFFGVCADHATALGVGFDWIISNPPYIRTEVMEQLSCEVRENDPALALDGGEDGLDAYRVIVAQAAAVLAPMGRIALEIGFDQAEEVQILLCSGGFRDVEIIQDLSGNDRVLVAAKG</sequence>
<dbReference type="NCBIfam" id="TIGR00536">
    <property type="entry name" value="hemK_fam"/>
    <property type="match status" value="1"/>
</dbReference>
<dbReference type="Pfam" id="PF05175">
    <property type="entry name" value="MTS"/>
    <property type="match status" value="1"/>
</dbReference>
<feature type="binding site" evidence="5">
    <location>
        <begin position="120"/>
        <end position="124"/>
    </location>
    <ligand>
        <name>S-adenosyl-L-methionine</name>
        <dbReference type="ChEBI" id="CHEBI:59789"/>
    </ligand>
</feature>
<proteinExistence type="inferred from homology"/>
<evidence type="ECO:0000313" key="9">
    <source>
        <dbReference type="Proteomes" id="UP001385499"/>
    </source>
</evidence>
<dbReference type="PANTHER" id="PTHR18895:SF74">
    <property type="entry name" value="MTRF1L RELEASE FACTOR GLUTAMINE METHYLTRANSFERASE"/>
    <property type="match status" value="1"/>
</dbReference>
<dbReference type="NCBIfam" id="TIGR03534">
    <property type="entry name" value="RF_mod_PrmC"/>
    <property type="match status" value="1"/>
</dbReference>
<evidence type="ECO:0000256" key="1">
    <source>
        <dbReference type="ARBA" id="ARBA00022603"/>
    </source>
</evidence>
<feature type="domain" description="Methyltransferase small" evidence="6">
    <location>
        <begin position="104"/>
        <end position="193"/>
    </location>
</feature>
<dbReference type="GO" id="GO:0102559">
    <property type="term" value="F:peptide chain release factor N(5)-glutamine methyltransferase activity"/>
    <property type="evidence" value="ECO:0007669"/>
    <property type="project" value="UniProtKB-EC"/>
</dbReference>
<comment type="catalytic activity">
    <reaction evidence="4 5">
        <text>L-glutaminyl-[peptide chain release factor] + S-adenosyl-L-methionine = N(5)-methyl-L-glutaminyl-[peptide chain release factor] + S-adenosyl-L-homocysteine + H(+)</text>
        <dbReference type="Rhea" id="RHEA:42896"/>
        <dbReference type="Rhea" id="RHEA-COMP:10271"/>
        <dbReference type="Rhea" id="RHEA-COMP:10272"/>
        <dbReference type="ChEBI" id="CHEBI:15378"/>
        <dbReference type="ChEBI" id="CHEBI:30011"/>
        <dbReference type="ChEBI" id="CHEBI:57856"/>
        <dbReference type="ChEBI" id="CHEBI:59789"/>
        <dbReference type="ChEBI" id="CHEBI:61891"/>
        <dbReference type="EC" id="2.1.1.297"/>
    </reaction>
</comment>
<dbReference type="InterPro" id="IPR007848">
    <property type="entry name" value="Small_mtfrase_dom"/>
</dbReference>
<keyword evidence="9" id="KW-1185">Reference proteome</keyword>
<feature type="binding site" evidence="5">
    <location>
        <begin position="186"/>
        <end position="189"/>
    </location>
    <ligand>
        <name>substrate</name>
    </ligand>
</feature>
<dbReference type="InterPro" id="IPR019874">
    <property type="entry name" value="RF_methyltr_PrmC"/>
</dbReference>
<dbReference type="CDD" id="cd02440">
    <property type="entry name" value="AdoMet_MTases"/>
    <property type="match status" value="1"/>
</dbReference>
<organism evidence="8 9">
    <name type="scientific">Roseibium algae</name>
    <dbReference type="NCBI Taxonomy" id="3123038"/>
    <lineage>
        <taxon>Bacteria</taxon>
        <taxon>Pseudomonadati</taxon>
        <taxon>Pseudomonadota</taxon>
        <taxon>Alphaproteobacteria</taxon>
        <taxon>Hyphomicrobiales</taxon>
        <taxon>Stappiaceae</taxon>
        <taxon>Roseibium</taxon>
    </lineage>
</organism>
<dbReference type="Pfam" id="PF17827">
    <property type="entry name" value="PrmC_N"/>
    <property type="match status" value="1"/>
</dbReference>
<dbReference type="Gene3D" id="3.40.50.150">
    <property type="entry name" value="Vaccinia Virus protein VP39"/>
    <property type="match status" value="1"/>
</dbReference>
<dbReference type="RefSeq" id="WP_340275969.1">
    <property type="nucleotide sequence ID" value="NZ_JBAKIA010000013.1"/>
</dbReference>
<dbReference type="SUPFAM" id="SSF53335">
    <property type="entry name" value="S-adenosyl-L-methionine-dependent methyltransferases"/>
    <property type="match status" value="1"/>
</dbReference>
<comment type="caution">
    <text evidence="8">The sequence shown here is derived from an EMBL/GenBank/DDBJ whole genome shotgun (WGS) entry which is preliminary data.</text>
</comment>
<evidence type="ECO:0000256" key="5">
    <source>
        <dbReference type="HAMAP-Rule" id="MF_02126"/>
    </source>
</evidence>
<dbReference type="InterPro" id="IPR050320">
    <property type="entry name" value="N5-glutamine_MTase"/>
</dbReference>
<evidence type="ECO:0000256" key="2">
    <source>
        <dbReference type="ARBA" id="ARBA00022679"/>
    </source>
</evidence>
<protein>
    <recommendedName>
        <fullName evidence="5">Release factor glutamine methyltransferase</fullName>
        <shortName evidence="5">RF MTase</shortName>
        <ecNumber evidence="5">2.1.1.297</ecNumber>
    </recommendedName>
    <alternativeName>
        <fullName evidence="5">N5-glutamine methyltransferase PrmC</fullName>
    </alternativeName>
    <alternativeName>
        <fullName evidence="5">Protein-(glutamine-N5) MTase PrmC</fullName>
    </alternativeName>
    <alternativeName>
        <fullName evidence="5">Protein-glutamine N-methyltransferase PrmC</fullName>
    </alternativeName>
</protein>
<keyword evidence="2 5" id="KW-0808">Transferase</keyword>
<dbReference type="InterPro" id="IPR029063">
    <property type="entry name" value="SAM-dependent_MTases_sf"/>
</dbReference>
<keyword evidence="3 5" id="KW-0949">S-adenosyl-L-methionine</keyword>
<dbReference type="PANTHER" id="PTHR18895">
    <property type="entry name" value="HEMK METHYLTRANSFERASE"/>
    <property type="match status" value="1"/>
</dbReference>
<keyword evidence="1 5" id="KW-0489">Methyltransferase</keyword>
<feature type="domain" description="Release factor glutamine methyltransferase N-terminal" evidence="7">
    <location>
        <begin position="7"/>
        <end position="75"/>
    </location>
</feature>
<dbReference type="Proteomes" id="UP001385499">
    <property type="component" value="Unassembled WGS sequence"/>
</dbReference>
<dbReference type="EC" id="2.1.1.297" evidence="5"/>
<evidence type="ECO:0000259" key="7">
    <source>
        <dbReference type="Pfam" id="PF17827"/>
    </source>
</evidence>
<reference evidence="8 9" key="1">
    <citation type="submission" date="2024-02" db="EMBL/GenBank/DDBJ databases">
        <title>Roseibium algae sp. nov., isolated from marine alga (Grateloupia sp.), showing potential in myo-inositol conversion.</title>
        <authorList>
            <person name="Wang Y."/>
        </authorList>
    </citation>
    <scope>NUCLEOTIDE SEQUENCE [LARGE SCALE GENOMIC DNA]</scope>
    <source>
        <strain evidence="8 9">H3510</strain>
    </source>
</reference>
<name>A0ABU8TP84_9HYPH</name>
<comment type="function">
    <text evidence="5">Methylates the class 1 translation termination release factors RF1/PrfA and RF2/PrfB on the glutamine residue of the universally conserved GGQ motif.</text>
</comment>
<dbReference type="InterPro" id="IPR002052">
    <property type="entry name" value="DNA_methylase_N6_adenine_CS"/>
</dbReference>
<dbReference type="InterPro" id="IPR040758">
    <property type="entry name" value="PrmC_N"/>
</dbReference>
<gene>
    <name evidence="5 8" type="primary">prmC</name>
    <name evidence="8" type="ORF">V6575_16715</name>
</gene>
<feature type="binding site" evidence="5">
    <location>
        <position position="143"/>
    </location>
    <ligand>
        <name>S-adenosyl-L-methionine</name>
        <dbReference type="ChEBI" id="CHEBI:59789"/>
    </ligand>
</feature>
<comment type="similarity">
    <text evidence="5">Belongs to the protein N5-glutamine methyltransferase family. PrmC subfamily.</text>
</comment>
<dbReference type="GO" id="GO:0032259">
    <property type="term" value="P:methylation"/>
    <property type="evidence" value="ECO:0007669"/>
    <property type="project" value="UniProtKB-KW"/>
</dbReference>
<dbReference type="HAMAP" id="MF_02126">
    <property type="entry name" value="RF_methyltr_PrmC"/>
    <property type="match status" value="1"/>
</dbReference>
<dbReference type="EMBL" id="JBAKIA010000013">
    <property type="protein sequence ID" value="MEJ8475737.1"/>
    <property type="molecule type" value="Genomic_DNA"/>
</dbReference>
<feature type="binding site" evidence="5">
    <location>
        <position position="186"/>
    </location>
    <ligand>
        <name>S-adenosyl-L-methionine</name>
        <dbReference type="ChEBI" id="CHEBI:59789"/>
    </ligand>
</feature>
<evidence type="ECO:0000256" key="4">
    <source>
        <dbReference type="ARBA" id="ARBA00048391"/>
    </source>
</evidence>
<dbReference type="PROSITE" id="PS00092">
    <property type="entry name" value="N6_MTASE"/>
    <property type="match status" value="1"/>
</dbReference>